<dbReference type="FunFam" id="3.30.70.330:FF:000092">
    <property type="entry name" value="Calcipressin-2 isoform 2"/>
    <property type="match status" value="1"/>
</dbReference>
<dbReference type="GO" id="GO:0005737">
    <property type="term" value="C:cytoplasm"/>
    <property type="evidence" value="ECO:0007669"/>
    <property type="project" value="TreeGrafter"/>
</dbReference>
<dbReference type="GO" id="GO:0005634">
    <property type="term" value="C:nucleus"/>
    <property type="evidence" value="ECO:0007669"/>
    <property type="project" value="TreeGrafter"/>
</dbReference>
<evidence type="ECO:0000256" key="1">
    <source>
        <dbReference type="ARBA" id="ARBA00008209"/>
    </source>
</evidence>
<dbReference type="Proteomes" id="UP001187531">
    <property type="component" value="Unassembled WGS sequence"/>
</dbReference>
<dbReference type="GO" id="GO:0003676">
    <property type="term" value="F:nucleic acid binding"/>
    <property type="evidence" value="ECO:0007669"/>
    <property type="project" value="InterPro"/>
</dbReference>
<accession>A0AA88HPH5</accession>
<dbReference type="Gene3D" id="3.30.70.330">
    <property type="match status" value="1"/>
</dbReference>
<evidence type="ECO:0000313" key="3">
    <source>
        <dbReference type="EMBL" id="KAK2715600.1"/>
    </source>
</evidence>
<dbReference type="InterPro" id="IPR012677">
    <property type="entry name" value="Nucleotide-bd_a/b_plait_sf"/>
</dbReference>
<evidence type="ECO:0000256" key="2">
    <source>
        <dbReference type="SAM" id="MobiDB-lite"/>
    </source>
</evidence>
<dbReference type="GO" id="GO:0008597">
    <property type="term" value="F:calcium-dependent protein serine/threonine phosphatase regulator activity"/>
    <property type="evidence" value="ECO:0007669"/>
    <property type="project" value="TreeGrafter"/>
</dbReference>
<feature type="region of interest" description="Disordered" evidence="2">
    <location>
        <begin position="1"/>
        <end position="25"/>
    </location>
</feature>
<comment type="similarity">
    <text evidence="1">Belongs to the RCAN family.</text>
</comment>
<dbReference type="Pfam" id="PF04847">
    <property type="entry name" value="Calcipressin"/>
    <property type="match status" value="1"/>
</dbReference>
<dbReference type="AlphaFoldDB" id="A0AA88HPH5"/>
<evidence type="ECO:0000313" key="4">
    <source>
        <dbReference type="Proteomes" id="UP001187531"/>
    </source>
</evidence>
<protein>
    <submittedName>
        <fullName evidence="3">Uncharacterized protein</fullName>
    </submittedName>
</protein>
<feature type="compositionally biased region" description="Basic and acidic residues" evidence="2">
    <location>
        <begin position="1"/>
        <end position="15"/>
    </location>
</feature>
<proteinExistence type="inferred from homology"/>
<organism evidence="3 4">
    <name type="scientific">Artemia franciscana</name>
    <name type="common">Brine shrimp</name>
    <name type="synonym">Artemia sanfranciscana</name>
    <dbReference type="NCBI Taxonomy" id="6661"/>
    <lineage>
        <taxon>Eukaryota</taxon>
        <taxon>Metazoa</taxon>
        <taxon>Ecdysozoa</taxon>
        <taxon>Arthropoda</taxon>
        <taxon>Crustacea</taxon>
        <taxon>Branchiopoda</taxon>
        <taxon>Anostraca</taxon>
        <taxon>Artemiidae</taxon>
        <taxon>Artemia</taxon>
    </lineage>
</organism>
<dbReference type="PANTHER" id="PTHR10300">
    <property type="entry name" value="CALCIPRESSIN"/>
    <property type="match status" value="1"/>
</dbReference>
<dbReference type="CDD" id="cd12434">
    <property type="entry name" value="RRM_RCAN_like"/>
    <property type="match status" value="1"/>
</dbReference>
<dbReference type="PANTHER" id="PTHR10300:SF14">
    <property type="entry name" value="PROTEIN SARAH"/>
    <property type="match status" value="1"/>
</dbReference>
<comment type="caution">
    <text evidence="3">The sequence shown here is derived from an EMBL/GenBank/DDBJ whole genome shotgun (WGS) entry which is preliminary data.</text>
</comment>
<reference evidence="3" key="1">
    <citation type="submission" date="2023-07" db="EMBL/GenBank/DDBJ databases">
        <title>Chromosome-level genome assembly of Artemia franciscana.</title>
        <authorList>
            <person name="Jo E."/>
        </authorList>
    </citation>
    <scope>NUCLEOTIDE SEQUENCE</scope>
    <source>
        <tissue evidence="3">Whole body</tissue>
    </source>
</reference>
<gene>
    <name evidence="3" type="ORF">QYM36_010245</name>
</gene>
<dbReference type="InterPro" id="IPR006931">
    <property type="entry name" value="Calcipressin"/>
</dbReference>
<dbReference type="GO" id="GO:0007617">
    <property type="term" value="P:mating behavior"/>
    <property type="evidence" value="ECO:0007669"/>
    <property type="project" value="UniProtKB-ARBA"/>
</dbReference>
<dbReference type="EMBL" id="JAVRJZ010000012">
    <property type="protein sequence ID" value="KAK2715600.1"/>
    <property type="molecule type" value="Genomic_DNA"/>
</dbReference>
<dbReference type="SUPFAM" id="SSF54928">
    <property type="entry name" value="RNA-binding domain, RBD"/>
    <property type="match status" value="1"/>
</dbReference>
<name>A0AA88HPH5_ARTSF</name>
<dbReference type="GO" id="GO:0019722">
    <property type="term" value="P:calcium-mediated signaling"/>
    <property type="evidence" value="ECO:0007669"/>
    <property type="project" value="InterPro"/>
</dbReference>
<dbReference type="InterPro" id="IPR035979">
    <property type="entry name" value="RBD_domain_sf"/>
</dbReference>
<feature type="region of interest" description="Disordered" evidence="2">
    <location>
        <begin position="198"/>
        <end position="225"/>
    </location>
</feature>
<keyword evidence="4" id="KW-1185">Reference proteome</keyword>
<sequence>MNLLQQREKAQEAQSKHYNQHGRNMEPLKTGQKVWVQLTDQGTWKKATVCKTGDSPRSYYEEFEQLFKQFDSSITVQYLKSFKRARVNFSSPSSAAKARIHIHGTPFEDSHIKCYFIQPLKFSSSAYLQLPKPVKQFLISPPASPPVDWEPISESQPVMNYDLISAIAALGPGQTHELHPQSETTPGIVIHVCEQYEPKEEEDEERQGQITDTRSNFSQILSELS</sequence>
<feature type="compositionally biased region" description="Polar residues" evidence="2">
    <location>
        <begin position="208"/>
        <end position="225"/>
    </location>
</feature>